<sequence length="324" mass="35656">MRVAATAIAHGPPYPSLLLRDHRMRPAHEYPSLNALRAFDTTARLGSMSGAARTLNVTHGAVSRQVRQLEQQLGMPLFLRVRGRLELTDEGRTLAKATLEAFGQLHECWEGLLTAQQHQPLTLGCTGSLLSRWLIPRMASLPPLLQDMRWHVVSTDDALDVERAGIDVALVYLNPPWPQGYEVIPLHPECFGPVCSPTLTSGKAISSADELMQLPLLSTQSRTEAWALWLEAQSCSAKPIAYQQTFQHSLYLLEAAEAGLGVAMAPDMLVADALAHHRLVAPLPFLETNGMLCLVIHPMLRGKRPEQVMALVEWAKSAIHKTAL</sequence>
<dbReference type="AlphaFoldDB" id="A0A348HHE6"/>
<dbReference type="Gene3D" id="1.10.10.10">
    <property type="entry name" value="Winged helix-like DNA-binding domain superfamily/Winged helix DNA-binding domain"/>
    <property type="match status" value="1"/>
</dbReference>
<dbReference type="GO" id="GO:0003700">
    <property type="term" value="F:DNA-binding transcription factor activity"/>
    <property type="evidence" value="ECO:0007669"/>
    <property type="project" value="InterPro"/>
</dbReference>
<dbReference type="PROSITE" id="PS50931">
    <property type="entry name" value="HTH_LYSR"/>
    <property type="match status" value="1"/>
</dbReference>
<organism evidence="6 7">
    <name type="scientific">Zymobacter palmae</name>
    <dbReference type="NCBI Taxonomy" id="33074"/>
    <lineage>
        <taxon>Bacteria</taxon>
        <taxon>Pseudomonadati</taxon>
        <taxon>Pseudomonadota</taxon>
        <taxon>Gammaproteobacteria</taxon>
        <taxon>Oceanospirillales</taxon>
        <taxon>Halomonadaceae</taxon>
        <taxon>Zymobacter group</taxon>
        <taxon>Zymobacter</taxon>
    </lineage>
</organism>
<evidence type="ECO:0000313" key="7">
    <source>
        <dbReference type="Proteomes" id="UP000267342"/>
    </source>
</evidence>
<evidence type="ECO:0000256" key="3">
    <source>
        <dbReference type="ARBA" id="ARBA00023125"/>
    </source>
</evidence>
<dbReference type="OrthoDB" id="6787458at2"/>
<evidence type="ECO:0000256" key="1">
    <source>
        <dbReference type="ARBA" id="ARBA00009437"/>
    </source>
</evidence>
<dbReference type="SUPFAM" id="SSF46785">
    <property type="entry name" value="Winged helix' DNA-binding domain"/>
    <property type="match status" value="1"/>
</dbReference>
<proteinExistence type="inferred from homology"/>
<evidence type="ECO:0000259" key="5">
    <source>
        <dbReference type="PROSITE" id="PS50931"/>
    </source>
</evidence>
<dbReference type="Gene3D" id="3.40.190.10">
    <property type="entry name" value="Periplasmic binding protein-like II"/>
    <property type="match status" value="2"/>
</dbReference>
<accession>A0A348HHE6</accession>
<name>A0A348HHE6_9GAMM</name>
<dbReference type="InterPro" id="IPR036390">
    <property type="entry name" value="WH_DNA-bd_sf"/>
</dbReference>
<reference evidence="6 7" key="1">
    <citation type="submission" date="2018-09" db="EMBL/GenBank/DDBJ databases">
        <title>Zymobacter palmae IAM14233 (=T109) whole genome analysis.</title>
        <authorList>
            <person name="Yanase H."/>
        </authorList>
    </citation>
    <scope>NUCLEOTIDE SEQUENCE [LARGE SCALE GENOMIC DNA]</scope>
    <source>
        <strain evidence="6 7">IAM14233</strain>
    </source>
</reference>
<dbReference type="GO" id="GO:0043565">
    <property type="term" value="F:sequence-specific DNA binding"/>
    <property type="evidence" value="ECO:0007669"/>
    <property type="project" value="TreeGrafter"/>
</dbReference>
<protein>
    <submittedName>
        <fullName evidence="6">Transcriptional regulator TrpI</fullName>
    </submittedName>
</protein>
<dbReference type="STRING" id="1123510.GCA_000620025_01226"/>
<keyword evidence="3" id="KW-0238">DNA-binding</keyword>
<dbReference type="EMBL" id="AP018933">
    <property type="protein sequence ID" value="BBG31048.1"/>
    <property type="molecule type" value="Genomic_DNA"/>
</dbReference>
<dbReference type="InterPro" id="IPR000847">
    <property type="entry name" value="LysR_HTH_N"/>
</dbReference>
<dbReference type="InterPro" id="IPR036388">
    <property type="entry name" value="WH-like_DNA-bd_sf"/>
</dbReference>
<dbReference type="PANTHER" id="PTHR30537">
    <property type="entry name" value="HTH-TYPE TRANSCRIPTIONAL REGULATOR"/>
    <property type="match status" value="1"/>
</dbReference>
<dbReference type="Pfam" id="PF03466">
    <property type="entry name" value="LysR_substrate"/>
    <property type="match status" value="1"/>
</dbReference>
<gene>
    <name evidence="6" type="ORF">ZBT109_2316</name>
</gene>
<dbReference type="PRINTS" id="PR00039">
    <property type="entry name" value="HTHLYSR"/>
</dbReference>
<comment type="similarity">
    <text evidence="1">Belongs to the LysR transcriptional regulatory family.</text>
</comment>
<dbReference type="InterPro" id="IPR058163">
    <property type="entry name" value="LysR-type_TF_proteobact-type"/>
</dbReference>
<evidence type="ECO:0000256" key="2">
    <source>
        <dbReference type="ARBA" id="ARBA00023015"/>
    </source>
</evidence>
<dbReference type="SUPFAM" id="SSF53850">
    <property type="entry name" value="Periplasmic binding protein-like II"/>
    <property type="match status" value="1"/>
</dbReference>
<dbReference type="GO" id="GO:0006351">
    <property type="term" value="P:DNA-templated transcription"/>
    <property type="evidence" value="ECO:0007669"/>
    <property type="project" value="TreeGrafter"/>
</dbReference>
<dbReference type="KEGG" id="zpl:ZBT109_2316"/>
<dbReference type="InterPro" id="IPR005119">
    <property type="entry name" value="LysR_subst-bd"/>
</dbReference>
<dbReference type="Pfam" id="PF00126">
    <property type="entry name" value="HTH_1"/>
    <property type="match status" value="1"/>
</dbReference>
<keyword evidence="4" id="KW-0804">Transcription</keyword>
<dbReference type="Proteomes" id="UP000267342">
    <property type="component" value="Chromosome"/>
</dbReference>
<dbReference type="FunFam" id="3.40.190.10:FF:000017">
    <property type="entry name" value="Glycine cleavage system transcriptional activator"/>
    <property type="match status" value="1"/>
</dbReference>
<evidence type="ECO:0000256" key="4">
    <source>
        <dbReference type="ARBA" id="ARBA00023163"/>
    </source>
</evidence>
<dbReference type="PANTHER" id="PTHR30537:SF74">
    <property type="entry name" value="HTH-TYPE TRANSCRIPTIONAL REGULATOR TRPI"/>
    <property type="match status" value="1"/>
</dbReference>
<feature type="domain" description="HTH lysR-type" evidence="5">
    <location>
        <begin position="31"/>
        <end position="88"/>
    </location>
</feature>
<evidence type="ECO:0000313" key="6">
    <source>
        <dbReference type="EMBL" id="BBG31048.1"/>
    </source>
</evidence>
<keyword evidence="2" id="KW-0805">Transcription regulation</keyword>
<keyword evidence="7" id="KW-1185">Reference proteome</keyword>